<keyword evidence="2" id="KW-1185">Reference proteome</keyword>
<sequence length="85" mass="9417">MEPFVTVPERQKPFDVGSKAAEFGTDVRAERSSSRLVALARKKQGAFGVIVTDSVKTLYQKAYCFSASRPPKIHLANNGKAINFW</sequence>
<dbReference type="Proteomes" id="UP001214301">
    <property type="component" value="Chromosome"/>
</dbReference>
<gene>
    <name evidence="1" type="ORF">PMC74_19255</name>
</gene>
<dbReference type="GeneID" id="301039429"/>
<evidence type="ECO:0000313" key="2">
    <source>
        <dbReference type="Proteomes" id="UP001214301"/>
    </source>
</evidence>
<accession>A0ABY7R577</accession>
<organism evidence="1 2">
    <name type="scientific">Pseudomonas capeferrum</name>
    <dbReference type="NCBI Taxonomy" id="1495066"/>
    <lineage>
        <taxon>Bacteria</taxon>
        <taxon>Pseudomonadati</taxon>
        <taxon>Pseudomonadota</taxon>
        <taxon>Gammaproteobacteria</taxon>
        <taxon>Pseudomonadales</taxon>
        <taxon>Pseudomonadaceae</taxon>
        <taxon>Pseudomonas</taxon>
    </lineage>
</organism>
<protein>
    <submittedName>
        <fullName evidence="1">Uncharacterized protein</fullName>
    </submittedName>
</protein>
<dbReference type="EMBL" id="CP116669">
    <property type="protein sequence ID" value="WCH98895.1"/>
    <property type="molecule type" value="Genomic_DNA"/>
</dbReference>
<evidence type="ECO:0000313" key="1">
    <source>
        <dbReference type="EMBL" id="WCH98895.1"/>
    </source>
</evidence>
<reference evidence="1 2" key="1">
    <citation type="journal article" date="2020" name="Front. Microbiol.">
        <title>Toward Biorecycling: Isolation of a Soil Bacterium That Grows on a Polyurethane Oligomer and Monomer.</title>
        <authorList>
            <person name="Espinosa M.J.C."/>
            <person name="Blanco A.C."/>
            <person name="Schmidgall T."/>
            <person name="Atanasoff-Kardjalieff A.K."/>
            <person name="Kappelmeyer U."/>
            <person name="Tischler D."/>
            <person name="Pieper D.H."/>
            <person name="Heipieper H.J."/>
            <person name="Eberlein C."/>
        </authorList>
    </citation>
    <scope>NUCLEOTIDE SEQUENCE [LARGE SCALE GENOMIC DNA]</scope>
    <source>
        <strain evidence="1 2">TDA1</strain>
    </source>
</reference>
<dbReference type="RefSeq" id="WP_143500693.1">
    <property type="nucleotide sequence ID" value="NZ_CAXAPI010000008.1"/>
</dbReference>
<name>A0ABY7R577_9PSED</name>
<proteinExistence type="predicted"/>